<dbReference type="Proteomes" id="UP000695264">
    <property type="component" value="Unassembled WGS sequence"/>
</dbReference>
<name>A0ABX1BZN5_9ACTN</name>
<feature type="domain" description="Roadblock/LAMTOR2" evidence="2">
    <location>
        <begin position="26"/>
        <end position="117"/>
    </location>
</feature>
<comment type="caution">
    <text evidence="3">The sequence shown here is derived from an EMBL/GenBank/DDBJ whole genome shotgun (WGS) entry which is preliminary data.</text>
</comment>
<proteinExistence type="predicted"/>
<dbReference type="SUPFAM" id="SSF103196">
    <property type="entry name" value="Roadblock/LC7 domain"/>
    <property type="match status" value="1"/>
</dbReference>
<reference evidence="3 4" key="1">
    <citation type="submission" date="2020-03" db="EMBL/GenBank/DDBJ databases">
        <title>WGS of actinomycetes isolated from Thailand.</title>
        <authorList>
            <person name="Thawai C."/>
        </authorList>
    </citation>
    <scope>NUCLEOTIDE SEQUENCE [LARGE SCALE GENOMIC DNA]</scope>
    <source>
        <strain evidence="3 4">PLAI 1-29</strain>
    </source>
</reference>
<dbReference type="PANTHER" id="PTHR36222">
    <property type="entry name" value="SERINE PROTEASE INHIBITOR RV3364C"/>
    <property type="match status" value="1"/>
</dbReference>
<protein>
    <submittedName>
        <fullName evidence="3">Roadblock/LC7 domain-containing protein</fullName>
    </submittedName>
</protein>
<dbReference type="PANTHER" id="PTHR36222:SF1">
    <property type="entry name" value="SERINE PROTEASE INHIBITOR RV3364C"/>
    <property type="match status" value="1"/>
</dbReference>
<dbReference type="RefSeq" id="WP_168100756.1">
    <property type="nucleotide sequence ID" value="NZ_JAATEN010000004.1"/>
</dbReference>
<feature type="region of interest" description="Disordered" evidence="1">
    <location>
        <begin position="131"/>
        <end position="161"/>
    </location>
</feature>
<dbReference type="Pfam" id="PF03259">
    <property type="entry name" value="Robl_LC7"/>
    <property type="match status" value="1"/>
</dbReference>
<dbReference type="EMBL" id="JAATEN010000004">
    <property type="protein sequence ID" value="NJQ00124.1"/>
    <property type="molecule type" value="Genomic_DNA"/>
</dbReference>
<evidence type="ECO:0000313" key="3">
    <source>
        <dbReference type="EMBL" id="NJQ00124.1"/>
    </source>
</evidence>
<evidence type="ECO:0000313" key="4">
    <source>
        <dbReference type="Proteomes" id="UP000695264"/>
    </source>
</evidence>
<organism evidence="3 4">
    <name type="scientific">Streptomyces zingiberis</name>
    <dbReference type="NCBI Taxonomy" id="2053010"/>
    <lineage>
        <taxon>Bacteria</taxon>
        <taxon>Bacillati</taxon>
        <taxon>Actinomycetota</taxon>
        <taxon>Actinomycetes</taxon>
        <taxon>Kitasatosporales</taxon>
        <taxon>Streptomycetaceae</taxon>
        <taxon>Streptomyces</taxon>
    </lineage>
</organism>
<evidence type="ECO:0000259" key="2">
    <source>
        <dbReference type="SMART" id="SM00960"/>
    </source>
</evidence>
<accession>A0ABX1BZN5</accession>
<sequence>MGEAEQKGAGVRAGVGFDGSLNELLNEFLDELVGEVPGLRHAVLLSAVGLVTGASRGLSRADARHLASVAAGFHRVATDAGRRFGAGCGRRTTVELEAGGRLFVAAAGRDTCLAAIGTGEADPGVVSGAMDRLARRLGAPGPPGPPAPPLPSPSGRAGHRG</sequence>
<evidence type="ECO:0000256" key="1">
    <source>
        <dbReference type="SAM" id="MobiDB-lite"/>
    </source>
</evidence>
<dbReference type="SMART" id="SM00960">
    <property type="entry name" value="Robl_LC7"/>
    <property type="match status" value="1"/>
</dbReference>
<dbReference type="InterPro" id="IPR053141">
    <property type="entry name" value="Mycobact_SerProt_Inhib_Rv3364c"/>
</dbReference>
<dbReference type="Gene3D" id="3.30.450.30">
    <property type="entry name" value="Dynein light chain 2a, cytoplasmic"/>
    <property type="match status" value="1"/>
</dbReference>
<gene>
    <name evidence="3" type="ORF">HCK00_06135</name>
</gene>
<feature type="compositionally biased region" description="Pro residues" evidence="1">
    <location>
        <begin position="140"/>
        <end position="152"/>
    </location>
</feature>
<dbReference type="InterPro" id="IPR004942">
    <property type="entry name" value="Roadblock/LAMTOR2_dom"/>
</dbReference>
<keyword evidence="4" id="KW-1185">Reference proteome</keyword>